<feature type="region of interest" description="Disordered" evidence="1">
    <location>
        <begin position="1"/>
        <end position="121"/>
    </location>
</feature>
<dbReference type="KEGG" id="ccho:CCHOA_00210"/>
<accession>A0A3G6J8Y0</accession>
<reference evidence="2 3" key="1">
    <citation type="submission" date="2018-11" db="EMBL/GenBank/DDBJ databases">
        <authorList>
            <person name="Kleinhagauer T."/>
            <person name="Glaeser S.P."/>
            <person name="Spergser J."/>
            <person name="Ruckert C."/>
            <person name="Kaempfer P."/>
            <person name="Busse H.-J."/>
        </authorList>
    </citation>
    <scope>NUCLEOTIDE SEQUENCE [LARGE SCALE GENOMIC DNA]</scope>
    <source>
        <strain evidence="2 3">200CH</strain>
    </source>
</reference>
<sequence>MENFAPHPTEHSSQHPANPTTAAPHANAGTPKRNSTRPNPSPLGAATAAASQHLVTTRMATSGKPDTLLDPTFCRVLPPGKQQTRSGLQHGHYNQANRNSGLAQDHQPGGFPTSPERNRRP</sequence>
<proteinExistence type="predicted"/>
<protein>
    <submittedName>
        <fullName evidence="2">Uncharacterized protein</fullName>
    </submittedName>
</protein>
<gene>
    <name evidence="2" type="ORF">CCHOA_00210</name>
</gene>
<evidence type="ECO:0000256" key="1">
    <source>
        <dbReference type="SAM" id="MobiDB-lite"/>
    </source>
</evidence>
<keyword evidence="3" id="KW-1185">Reference proteome</keyword>
<feature type="compositionally biased region" description="Low complexity" evidence="1">
    <location>
        <begin position="15"/>
        <end position="28"/>
    </location>
</feature>
<name>A0A3G6J8Y0_9CORY</name>
<dbReference type="EMBL" id="CP033896">
    <property type="protein sequence ID" value="AZA12474.1"/>
    <property type="molecule type" value="Genomic_DNA"/>
</dbReference>
<dbReference type="AlphaFoldDB" id="A0A3G6J8Y0"/>
<evidence type="ECO:0000313" key="3">
    <source>
        <dbReference type="Proteomes" id="UP000269019"/>
    </source>
</evidence>
<feature type="compositionally biased region" description="Polar residues" evidence="1">
    <location>
        <begin position="81"/>
        <end position="102"/>
    </location>
</feature>
<dbReference type="Proteomes" id="UP000269019">
    <property type="component" value="Chromosome"/>
</dbReference>
<organism evidence="2 3">
    <name type="scientific">Corynebacterium choanae</name>
    <dbReference type="NCBI Taxonomy" id="1862358"/>
    <lineage>
        <taxon>Bacteria</taxon>
        <taxon>Bacillati</taxon>
        <taxon>Actinomycetota</taxon>
        <taxon>Actinomycetes</taxon>
        <taxon>Mycobacteriales</taxon>
        <taxon>Corynebacteriaceae</taxon>
        <taxon>Corynebacterium</taxon>
    </lineage>
</organism>
<feature type="compositionally biased region" description="Polar residues" evidence="1">
    <location>
        <begin position="49"/>
        <end position="60"/>
    </location>
</feature>
<evidence type="ECO:0000313" key="2">
    <source>
        <dbReference type="EMBL" id="AZA12474.1"/>
    </source>
</evidence>